<dbReference type="EMBL" id="AP021875">
    <property type="protein sequence ID" value="BBO75386.1"/>
    <property type="molecule type" value="Genomic_DNA"/>
</dbReference>
<evidence type="ECO:0000313" key="6">
    <source>
        <dbReference type="Proteomes" id="UP000427769"/>
    </source>
</evidence>
<evidence type="ECO:0000256" key="1">
    <source>
        <dbReference type="ARBA" id="ARBA00001933"/>
    </source>
</evidence>
<evidence type="ECO:0000313" key="5">
    <source>
        <dbReference type="EMBL" id="BBO75386.1"/>
    </source>
</evidence>
<dbReference type="InterPro" id="IPR054542">
    <property type="entry name" value="Cys_met_metab_PP"/>
</dbReference>
<dbReference type="AlphaFoldDB" id="A0A5K7Z117"/>
<organism evidence="5 6">
    <name type="scientific">Desulfosarcina widdelii</name>
    <dbReference type="NCBI Taxonomy" id="947919"/>
    <lineage>
        <taxon>Bacteria</taxon>
        <taxon>Pseudomonadati</taxon>
        <taxon>Thermodesulfobacteriota</taxon>
        <taxon>Desulfobacteria</taxon>
        <taxon>Desulfobacterales</taxon>
        <taxon>Desulfosarcinaceae</taxon>
        <taxon>Desulfosarcina</taxon>
    </lineage>
</organism>
<dbReference type="Gene3D" id="3.40.640.10">
    <property type="entry name" value="Type I PLP-dependent aspartate aminotransferase-like (Major domain)"/>
    <property type="match status" value="1"/>
</dbReference>
<keyword evidence="6" id="KW-1185">Reference proteome</keyword>
<dbReference type="GO" id="GO:0016846">
    <property type="term" value="F:carbon-sulfur lyase activity"/>
    <property type="evidence" value="ECO:0007669"/>
    <property type="project" value="TreeGrafter"/>
</dbReference>
<keyword evidence="5" id="KW-0456">Lyase</keyword>
<dbReference type="Pfam" id="PF01053">
    <property type="entry name" value="Cys_Met_Meta_PP"/>
    <property type="match status" value="1"/>
</dbReference>
<evidence type="ECO:0000256" key="4">
    <source>
        <dbReference type="RuleBase" id="RU362118"/>
    </source>
</evidence>
<comment type="similarity">
    <text evidence="4">Belongs to the trans-sulfuration enzymes family.</text>
</comment>
<dbReference type="CDD" id="cd00614">
    <property type="entry name" value="CGS_like"/>
    <property type="match status" value="1"/>
</dbReference>
<dbReference type="InterPro" id="IPR015424">
    <property type="entry name" value="PyrdxlP-dep_Trfase"/>
</dbReference>
<evidence type="ECO:0000256" key="2">
    <source>
        <dbReference type="ARBA" id="ARBA00022898"/>
    </source>
</evidence>
<feature type="modified residue" description="N6-(pyridoxal phosphate)lysine" evidence="3">
    <location>
        <position position="202"/>
    </location>
</feature>
<dbReference type="PIRSF" id="PIRSF001434">
    <property type="entry name" value="CGS"/>
    <property type="match status" value="1"/>
</dbReference>
<proteinExistence type="inferred from homology"/>
<keyword evidence="2 3" id="KW-0663">Pyridoxal phosphate</keyword>
<dbReference type="GO" id="GO:0030170">
    <property type="term" value="F:pyridoxal phosphate binding"/>
    <property type="evidence" value="ECO:0007669"/>
    <property type="project" value="InterPro"/>
</dbReference>
<dbReference type="FunFam" id="3.90.1150.10:FF:000033">
    <property type="entry name" value="Cystathionine gamma-synthase"/>
    <property type="match status" value="1"/>
</dbReference>
<protein>
    <submittedName>
        <fullName evidence="5">Cystathionine beta-lyase</fullName>
    </submittedName>
</protein>
<dbReference type="InterPro" id="IPR015421">
    <property type="entry name" value="PyrdxlP-dep_Trfase_major"/>
</dbReference>
<dbReference type="InterPro" id="IPR015422">
    <property type="entry name" value="PyrdxlP-dep_Trfase_small"/>
</dbReference>
<dbReference type="GO" id="GO:0009086">
    <property type="term" value="P:methionine biosynthetic process"/>
    <property type="evidence" value="ECO:0007669"/>
    <property type="project" value="UniProtKB-ARBA"/>
</dbReference>
<reference evidence="5 6" key="1">
    <citation type="submission" date="2019-11" db="EMBL/GenBank/DDBJ databases">
        <title>Comparative genomics of hydrocarbon-degrading Desulfosarcina strains.</title>
        <authorList>
            <person name="Watanabe M."/>
            <person name="Kojima H."/>
            <person name="Fukui M."/>
        </authorList>
    </citation>
    <scope>NUCLEOTIDE SEQUENCE [LARGE SCALE GENOMIC DNA]</scope>
    <source>
        <strain evidence="5 6">PP31</strain>
    </source>
</reference>
<dbReference type="Gene3D" id="3.90.1150.10">
    <property type="entry name" value="Aspartate Aminotransferase, domain 1"/>
    <property type="match status" value="1"/>
</dbReference>
<dbReference type="SUPFAM" id="SSF53383">
    <property type="entry name" value="PLP-dependent transferases"/>
    <property type="match status" value="1"/>
</dbReference>
<comment type="cofactor">
    <cofactor evidence="1 4">
        <name>pyridoxal 5'-phosphate</name>
        <dbReference type="ChEBI" id="CHEBI:597326"/>
    </cofactor>
</comment>
<name>A0A5K7Z117_9BACT</name>
<dbReference type="PANTHER" id="PTHR11808">
    <property type="entry name" value="TRANS-SULFURATION ENZYME FAMILY MEMBER"/>
    <property type="match status" value="1"/>
</dbReference>
<gene>
    <name evidence="5" type="ORF">DSCW_28030</name>
</gene>
<dbReference type="PROSITE" id="PS00868">
    <property type="entry name" value="CYS_MET_METAB_PP"/>
    <property type="match status" value="1"/>
</dbReference>
<evidence type="ECO:0000256" key="3">
    <source>
        <dbReference type="PIRSR" id="PIRSR001434-2"/>
    </source>
</evidence>
<dbReference type="RefSeq" id="WP_155304314.1">
    <property type="nucleotide sequence ID" value="NZ_AP021875.1"/>
</dbReference>
<dbReference type="InterPro" id="IPR000277">
    <property type="entry name" value="Cys/Met-Metab_PyrdxlP-dep_enz"/>
</dbReference>
<dbReference type="KEGG" id="dwd:DSCW_28030"/>
<dbReference type="GO" id="GO:0005737">
    <property type="term" value="C:cytoplasm"/>
    <property type="evidence" value="ECO:0007669"/>
    <property type="project" value="TreeGrafter"/>
</dbReference>
<dbReference type="Proteomes" id="UP000427769">
    <property type="component" value="Chromosome"/>
</dbReference>
<dbReference type="OrthoDB" id="9805807at2"/>
<dbReference type="GO" id="GO:0019346">
    <property type="term" value="P:transsulfuration"/>
    <property type="evidence" value="ECO:0007669"/>
    <property type="project" value="InterPro"/>
</dbReference>
<accession>A0A5K7Z117</accession>
<sequence length="385" mass="41654">METIKHRIDTRLIHAGEPKTRIHGAVNLPIFQSSTFEYTGQSSYDDLKYIRMNNTPNHVVLHGKLAALENAEAALVTSSGMAAISTTLMALFSPGDHILVQNCLYGGTQDFITSDLAPLGFEFDFIDAADPKDWDAKRKSNTRGLYVETITNPLLQVGDLKGLAEFAAAHGLIAMIDNTFATPVNFRPPEWGYDISLHSCTKYLNGHSDIVAGAVIGKADLLDKINHKLVHLGGSLDPHACFLLHRGMKTLAVRMRHQNCSALAIAEFLADHAAVERVNYPGLADHPGHDRARQLLEGFGGMISFELKGGLSATERFMQRATIPIVAPSLGGVETLVTRPAVTSHAGMSPAQRQEAGIGDALIRLSVGLEDTNDLTEDLDNALMG</sequence>
<dbReference type="FunFam" id="3.40.640.10:FF:000046">
    <property type="entry name" value="Cystathionine gamma-lyase"/>
    <property type="match status" value="1"/>
</dbReference>